<dbReference type="STRING" id="398580.Dshi_0700"/>
<comment type="catalytic activity">
    <reaction evidence="7">
        <text>3-(methylsulfanyl)propanoate + ATP + CoA = 3-(methylsulfanyl)propanoyl-CoA + AMP + diphosphate</text>
        <dbReference type="Rhea" id="RHEA:43052"/>
        <dbReference type="ChEBI" id="CHEBI:30616"/>
        <dbReference type="ChEBI" id="CHEBI:33019"/>
        <dbReference type="ChEBI" id="CHEBI:49016"/>
        <dbReference type="ChEBI" id="CHEBI:57287"/>
        <dbReference type="ChEBI" id="CHEBI:82815"/>
        <dbReference type="ChEBI" id="CHEBI:456215"/>
        <dbReference type="EC" id="6.2.1.44"/>
    </reaction>
    <physiologicalReaction direction="left-to-right" evidence="7">
        <dbReference type="Rhea" id="RHEA:43053"/>
    </physiologicalReaction>
</comment>
<dbReference type="Pfam" id="PF00501">
    <property type="entry name" value="AMP-binding"/>
    <property type="match status" value="1"/>
</dbReference>
<dbReference type="InterPro" id="IPR042099">
    <property type="entry name" value="ANL_N_sf"/>
</dbReference>
<dbReference type="InterPro" id="IPR000873">
    <property type="entry name" value="AMP-dep_synth/lig_dom"/>
</dbReference>
<evidence type="ECO:0000256" key="5">
    <source>
        <dbReference type="ARBA" id="ARBA00022723"/>
    </source>
</evidence>
<dbReference type="OrthoDB" id="9803968at2"/>
<dbReference type="InterPro" id="IPR020845">
    <property type="entry name" value="AMP-binding_CS"/>
</dbReference>
<dbReference type="AlphaFoldDB" id="A8LQG0"/>
<sequence length="505" mass="54219">MNFALWLQRTAARCPDAPALYTGTRLETDYAGFADQAARIGAALSARGLGKGDRIGVFMKNSTDYLRVLYGIWWCGAAAIPINSKLHPREAAWILSDAEAALCLVTPDLAEGLAEAAPDCACVVTGSAAFGEMLAAPPMAAPVARASGDLAWLFYTSGTTGKPKGVMMSFATLTAMTLSYFVDVDEVTAQDAILYSAPMSHGAGVYNFMHVLRGARHVVPESGGFDPAEIFDLAREMRQVSLFAAPTMVRRMIDVAKARGDTGDGIKTIVYAGGPMYLADIIEAVEVLGDRFVQVYGQGEYPMSITALSRADVSDRSHPDWQARLASVGVAQTISDVAILDAEGRPVPPGETGEIAVRGAGLMLGYWNRPEATAETIRDGWLWTGDMGRMDADGYVTMVDRSKDMIISGGSNVYPREVEEVLLTHPQVAEVSVVGRPHAEWGEEVVAFVVPAPGAEMDPGVLDAHCLSQIARFKRPKAYIALPELPKNNYGKVLKIELRARLTKG</sequence>
<accession>A8LQG0</accession>
<dbReference type="GO" id="GO:0046872">
    <property type="term" value="F:metal ion binding"/>
    <property type="evidence" value="ECO:0007669"/>
    <property type="project" value="UniProtKB-KW"/>
</dbReference>
<dbReference type="eggNOG" id="COG0318">
    <property type="taxonomic scope" value="Bacteria"/>
</dbReference>
<evidence type="ECO:0000259" key="10">
    <source>
        <dbReference type="Pfam" id="PF00501"/>
    </source>
</evidence>
<dbReference type="RefSeq" id="WP_012177378.1">
    <property type="nucleotide sequence ID" value="NC_009952.1"/>
</dbReference>
<dbReference type="KEGG" id="dsh:Dshi_0700"/>
<dbReference type="InterPro" id="IPR025110">
    <property type="entry name" value="AMP-bd_C"/>
</dbReference>
<evidence type="ECO:0000256" key="7">
    <source>
        <dbReference type="ARBA" id="ARBA00051915"/>
    </source>
</evidence>
<comment type="similarity">
    <text evidence="2">Belongs to the ATP-dependent AMP-binding enzyme family.</text>
</comment>
<name>A8LQG0_DINSH</name>
<dbReference type="PANTHER" id="PTHR43767:SF7">
    <property type="entry name" value="MEDIUM_LONG-CHAIN-FATTY-ACID--COA LIGASE FADD8"/>
    <property type="match status" value="1"/>
</dbReference>
<dbReference type="FunFam" id="3.30.300.30:FF:000008">
    <property type="entry name" value="2,3-dihydroxybenzoate-AMP ligase"/>
    <property type="match status" value="1"/>
</dbReference>
<evidence type="ECO:0000256" key="4">
    <source>
        <dbReference type="ARBA" id="ARBA00022598"/>
    </source>
</evidence>
<keyword evidence="4 12" id="KW-0436">Ligase</keyword>
<dbReference type="HOGENOM" id="CLU_000022_59_0_5"/>
<dbReference type="PROSITE" id="PS00455">
    <property type="entry name" value="AMP_BINDING"/>
    <property type="match status" value="1"/>
</dbReference>
<gene>
    <name evidence="12" type="ordered locus">Dshi_0700</name>
</gene>
<dbReference type="Proteomes" id="UP000006833">
    <property type="component" value="Chromosome"/>
</dbReference>
<evidence type="ECO:0000256" key="9">
    <source>
        <dbReference type="ARBA" id="ARBA00067668"/>
    </source>
</evidence>
<evidence type="ECO:0000256" key="8">
    <source>
        <dbReference type="ARBA" id="ARBA00066616"/>
    </source>
</evidence>
<proteinExistence type="inferred from homology"/>
<evidence type="ECO:0000313" key="12">
    <source>
        <dbReference type="EMBL" id="ABV92446.1"/>
    </source>
</evidence>
<evidence type="ECO:0000256" key="1">
    <source>
        <dbReference type="ARBA" id="ARBA00001946"/>
    </source>
</evidence>
<keyword evidence="5" id="KW-0479">Metal-binding</keyword>
<dbReference type="EMBL" id="CP000830">
    <property type="protein sequence ID" value="ABV92446.1"/>
    <property type="molecule type" value="Genomic_DNA"/>
</dbReference>
<keyword evidence="6" id="KW-0460">Magnesium</keyword>
<organism evidence="12 13">
    <name type="scientific">Dinoroseobacter shibae (strain DSM 16493 / NCIMB 14021 / DFL 12)</name>
    <dbReference type="NCBI Taxonomy" id="398580"/>
    <lineage>
        <taxon>Bacteria</taxon>
        <taxon>Pseudomonadati</taxon>
        <taxon>Pseudomonadota</taxon>
        <taxon>Alphaproteobacteria</taxon>
        <taxon>Rhodobacterales</taxon>
        <taxon>Roseobacteraceae</taxon>
        <taxon>Dinoroseobacter</taxon>
    </lineage>
</organism>
<dbReference type="Gene3D" id="3.40.50.12780">
    <property type="entry name" value="N-terminal domain of ligase-like"/>
    <property type="match status" value="1"/>
</dbReference>
<dbReference type="InterPro" id="IPR050237">
    <property type="entry name" value="ATP-dep_AMP-bd_enzyme"/>
</dbReference>
<comment type="cofactor">
    <cofactor evidence="1">
        <name>Mg(2+)</name>
        <dbReference type="ChEBI" id="CHEBI:18420"/>
    </cofactor>
</comment>
<dbReference type="PANTHER" id="PTHR43767">
    <property type="entry name" value="LONG-CHAIN-FATTY-ACID--COA LIGASE"/>
    <property type="match status" value="1"/>
</dbReference>
<dbReference type="EC" id="6.2.1.44" evidence="8"/>
<dbReference type="Pfam" id="PF13193">
    <property type="entry name" value="AMP-binding_C"/>
    <property type="match status" value="1"/>
</dbReference>
<evidence type="ECO:0000256" key="3">
    <source>
        <dbReference type="ARBA" id="ARBA00011738"/>
    </source>
</evidence>
<keyword evidence="13" id="KW-1185">Reference proteome</keyword>
<dbReference type="Gene3D" id="3.30.300.30">
    <property type="match status" value="1"/>
</dbReference>
<comment type="subunit">
    <text evidence="3">Homodimer.</text>
</comment>
<evidence type="ECO:0000313" key="13">
    <source>
        <dbReference type="Proteomes" id="UP000006833"/>
    </source>
</evidence>
<dbReference type="GO" id="GO:0016877">
    <property type="term" value="F:ligase activity, forming carbon-sulfur bonds"/>
    <property type="evidence" value="ECO:0007669"/>
    <property type="project" value="UniProtKB-ARBA"/>
</dbReference>
<dbReference type="SUPFAM" id="SSF56801">
    <property type="entry name" value="Acetyl-CoA synthetase-like"/>
    <property type="match status" value="1"/>
</dbReference>
<feature type="domain" description="AMP-binding enzyme C-terminal" evidence="11">
    <location>
        <begin position="417"/>
        <end position="492"/>
    </location>
</feature>
<evidence type="ECO:0000259" key="11">
    <source>
        <dbReference type="Pfam" id="PF13193"/>
    </source>
</evidence>
<dbReference type="InterPro" id="IPR045851">
    <property type="entry name" value="AMP-bd_C_sf"/>
</dbReference>
<reference evidence="13" key="1">
    <citation type="journal article" date="2010" name="ISME J.">
        <title>The complete genome sequence of the algal symbiont Dinoroseobacter shibae: a hitchhiker's guide to life in the sea.</title>
        <authorList>
            <person name="Wagner-Dobler I."/>
            <person name="Ballhausen B."/>
            <person name="Berger M."/>
            <person name="Brinkhoff T."/>
            <person name="Buchholz I."/>
            <person name="Bunk B."/>
            <person name="Cypionka H."/>
            <person name="Daniel R."/>
            <person name="Drepper T."/>
            <person name="Gerdts G."/>
            <person name="Hahnke S."/>
            <person name="Han C."/>
            <person name="Jahn D."/>
            <person name="Kalhoefer D."/>
            <person name="Kiss H."/>
            <person name="Klenk H.P."/>
            <person name="Kyrpides N."/>
            <person name="Liebl W."/>
            <person name="Liesegang H."/>
            <person name="Meincke L."/>
            <person name="Pati A."/>
            <person name="Petersen J."/>
            <person name="Piekarski T."/>
            <person name="Pommerenke C."/>
            <person name="Pradella S."/>
            <person name="Pukall R."/>
            <person name="Rabus R."/>
            <person name="Stackebrandt E."/>
            <person name="Thole S."/>
            <person name="Thompson L."/>
            <person name="Tielen P."/>
            <person name="Tomasch J."/>
            <person name="von Jan M."/>
            <person name="Wanphrut N."/>
            <person name="Wichels A."/>
            <person name="Zech H."/>
            <person name="Simon M."/>
        </authorList>
    </citation>
    <scope>NUCLEOTIDE SEQUENCE [LARGE SCALE GENOMIC DNA]</scope>
    <source>
        <strain evidence="13">DSM 16493 / NCIMB 14021 / DFL 12</strain>
    </source>
</reference>
<protein>
    <recommendedName>
        <fullName evidence="9">3-methylmercaptopropionyl-CoA ligase</fullName>
        <ecNumber evidence="8">6.2.1.44</ecNumber>
    </recommendedName>
</protein>
<evidence type="ECO:0000256" key="6">
    <source>
        <dbReference type="ARBA" id="ARBA00022842"/>
    </source>
</evidence>
<evidence type="ECO:0000256" key="2">
    <source>
        <dbReference type="ARBA" id="ARBA00006432"/>
    </source>
</evidence>
<feature type="domain" description="AMP-dependent synthetase/ligase" evidence="10">
    <location>
        <begin position="7"/>
        <end position="367"/>
    </location>
</feature>